<comment type="caution">
    <text evidence="2">The sequence shown here is derived from an EMBL/GenBank/DDBJ whole genome shotgun (WGS) entry which is preliminary data.</text>
</comment>
<proteinExistence type="predicted"/>
<feature type="transmembrane region" description="Helical" evidence="1">
    <location>
        <begin position="34"/>
        <end position="51"/>
    </location>
</feature>
<sequence>MTEFIIILILIIVFGAFLYWAYLPDYRRNPKEFWRTLIGMPIGMLFGGIGFNDLNERIKKWAVGDKNEKKRKIKTCYNNV</sequence>
<evidence type="ECO:0000313" key="2">
    <source>
        <dbReference type="EMBL" id="MEF3078369.1"/>
    </source>
</evidence>
<feature type="transmembrane region" description="Helical" evidence="1">
    <location>
        <begin position="5"/>
        <end position="22"/>
    </location>
</feature>
<name>A0ABU7W5I1_9FLAO</name>
<protein>
    <submittedName>
        <fullName evidence="2">Uncharacterized protein</fullName>
    </submittedName>
</protein>
<keyword evidence="1" id="KW-0812">Transmembrane</keyword>
<keyword evidence="3" id="KW-1185">Reference proteome</keyword>
<gene>
    <name evidence="2" type="ORF">V1468_05070</name>
</gene>
<evidence type="ECO:0000313" key="3">
    <source>
        <dbReference type="Proteomes" id="UP001356704"/>
    </source>
</evidence>
<dbReference type="EMBL" id="JAZHOU010000001">
    <property type="protein sequence ID" value="MEF3078369.1"/>
    <property type="molecule type" value="Genomic_DNA"/>
</dbReference>
<organism evidence="2 3">
    <name type="scientific">Winogradskyella poriferorum</name>
    <dbReference type="NCBI Taxonomy" id="307627"/>
    <lineage>
        <taxon>Bacteria</taxon>
        <taxon>Pseudomonadati</taxon>
        <taxon>Bacteroidota</taxon>
        <taxon>Flavobacteriia</taxon>
        <taxon>Flavobacteriales</taxon>
        <taxon>Flavobacteriaceae</taxon>
        <taxon>Winogradskyella</taxon>
    </lineage>
</organism>
<accession>A0ABU7W5I1</accession>
<dbReference type="RefSeq" id="WP_331809144.1">
    <property type="nucleotide sequence ID" value="NZ_JAZHOU010000001.1"/>
</dbReference>
<dbReference type="Proteomes" id="UP001356704">
    <property type="component" value="Unassembled WGS sequence"/>
</dbReference>
<keyword evidence="1" id="KW-0472">Membrane</keyword>
<keyword evidence="1" id="KW-1133">Transmembrane helix</keyword>
<evidence type="ECO:0000256" key="1">
    <source>
        <dbReference type="SAM" id="Phobius"/>
    </source>
</evidence>
<reference evidence="2 3" key="1">
    <citation type="submission" date="2024-02" db="EMBL/GenBank/DDBJ databases">
        <title>Winogradskyella poriferorum JCM 12885.</title>
        <authorList>
            <person name="Zhang D.-F."/>
            <person name="Fu Z.-Y."/>
        </authorList>
    </citation>
    <scope>NUCLEOTIDE SEQUENCE [LARGE SCALE GENOMIC DNA]</scope>
    <source>
        <strain evidence="2 3">JCM 12885</strain>
    </source>
</reference>